<name>A0ACB6ZNI9_THEGA</name>
<gene>
    <name evidence="1" type="ORF">BDM02DRAFT_3184713</name>
</gene>
<protein>
    <submittedName>
        <fullName evidence="1">Uncharacterized protein</fullName>
    </submittedName>
</protein>
<dbReference type="Proteomes" id="UP000886501">
    <property type="component" value="Unassembled WGS sequence"/>
</dbReference>
<sequence length="132" mass="14751">MTSASGNPNLADLGEIEAHLVATQVEPGMSYFNARRKLWLDGKKKIPRPEEIPASITRLEEMVRDPRALRSNTVWEEGLGRISKRLIEGGRPKYNLPMHLLIKILYAGWIRDGTWPPDAQAPESDGALAQAH</sequence>
<evidence type="ECO:0000313" key="1">
    <source>
        <dbReference type="EMBL" id="KAF9651231.1"/>
    </source>
</evidence>
<reference evidence="1" key="2">
    <citation type="journal article" date="2020" name="Nat. Commun.">
        <title>Large-scale genome sequencing of mycorrhizal fungi provides insights into the early evolution of symbiotic traits.</title>
        <authorList>
            <person name="Miyauchi S."/>
            <person name="Kiss E."/>
            <person name="Kuo A."/>
            <person name="Drula E."/>
            <person name="Kohler A."/>
            <person name="Sanchez-Garcia M."/>
            <person name="Morin E."/>
            <person name="Andreopoulos B."/>
            <person name="Barry K.W."/>
            <person name="Bonito G."/>
            <person name="Buee M."/>
            <person name="Carver A."/>
            <person name="Chen C."/>
            <person name="Cichocki N."/>
            <person name="Clum A."/>
            <person name="Culley D."/>
            <person name="Crous P.W."/>
            <person name="Fauchery L."/>
            <person name="Girlanda M."/>
            <person name="Hayes R.D."/>
            <person name="Keri Z."/>
            <person name="LaButti K."/>
            <person name="Lipzen A."/>
            <person name="Lombard V."/>
            <person name="Magnuson J."/>
            <person name="Maillard F."/>
            <person name="Murat C."/>
            <person name="Nolan M."/>
            <person name="Ohm R.A."/>
            <person name="Pangilinan J."/>
            <person name="Pereira M.F."/>
            <person name="Perotto S."/>
            <person name="Peter M."/>
            <person name="Pfister S."/>
            <person name="Riley R."/>
            <person name="Sitrit Y."/>
            <person name="Stielow J.B."/>
            <person name="Szollosi G."/>
            <person name="Zifcakova L."/>
            <person name="Stursova M."/>
            <person name="Spatafora J.W."/>
            <person name="Tedersoo L."/>
            <person name="Vaario L.M."/>
            <person name="Yamada A."/>
            <person name="Yan M."/>
            <person name="Wang P."/>
            <person name="Xu J."/>
            <person name="Bruns T."/>
            <person name="Baldrian P."/>
            <person name="Vilgalys R."/>
            <person name="Dunand C."/>
            <person name="Henrissat B."/>
            <person name="Grigoriev I.V."/>
            <person name="Hibbett D."/>
            <person name="Nagy L.G."/>
            <person name="Martin F.M."/>
        </authorList>
    </citation>
    <scope>NUCLEOTIDE SEQUENCE</scope>
    <source>
        <strain evidence="1">P2</strain>
    </source>
</reference>
<reference evidence="1" key="1">
    <citation type="submission" date="2019-10" db="EMBL/GenBank/DDBJ databases">
        <authorList>
            <consortium name="DOE Joint Genome Institute"/>
            <person name="Kuo A."/>
            <person name="Miyauchi S."/>
            <person name="Kiss E."/>
            <person name="Drula E."/>
            <person name="Kohler A."/>
            <person name="Sanchez-Garcia M."/>
            <person name="Andreopoulos B."/>
            <person name="Barry K.W."/>
            <person name="Bonito G."/>
            <person name="Buee M."/>
            <person name="Carver A."/>
            <person name="Chen C."/>
            <person name="Cichocki N."/>
            <person name="Clum A."/>
            <person name="Culley D."/>
            <person name="Crous P.W."/>
            <person name="Fauchery L."/>
            <person name="Girlanda M."/>
            <person name="Hayes R."/>
            <person name="Keri Z."/>
            <person name="Labutti K."/>
            <person name="Lipzen A."/>
            <person name="Lombard V."/>
            <person name="Magnuson J."/>
            <person name="Maillard F."/>
            <person name="Morin E."/>
            <person name="Murat C."/>
            <person name="Nolan M."/>
            <person name="Ohm R."/>
            <person name="Pangilinan J."/>
            <person name="Pereira M."/>
            <person name="Perotto S."/>
            <person name="Peter M."/>
            <person name="Riley R."/>
            <person name="Sitrit Y."/>
            <person name="Stielow B."/>
            <person name="Szollosi G."/>
            <person name="Zifcakova L."/>
            <person name="Stursova M."/>
            <person name="Spatafora J.W."/>
            <person name="Tedersoo L."/>
            <person name="Vaario L.-M."/>
            <person name="Yamada A."/>
            <person name="Yan M."/>
            <person name="Wang P."/>
            <person name="Xu J."/>
            <person name="Bruns T."/>
            <person name="Baldrian P."/>
            <person name="Vilgalys R."/>
            <person name="Henrissat B."/>
            <person name="Grigoriev I.V."/>
            <person name="Hibbett D."/>
            <person name="Nagy L.G."/>
            <person name="Martin F.M."/>
        </authorList>
    </citation>
    <scope>NUCLEOTIDE SEQUENCE</scope>
    <source>
        <strain evidence="1">P2</strain>
    </source>
</reference>
<comment type="caution">
    <text evidence="1">The sequence shown here is derived from an EMBL/GenBank/DDBJ whole genome shotgun (WGS) entry which is preliminary data.</text>
</comment>
<proteinExistence type="predicted"/>
<keyword evidence="2" id="KW-1185">Reference proteome</keyword>
<dbReference type="EMBL" id="MU117977">
    <property type="protein sequence ID" value="KAF9651231.1"/>
    <property type="molecule type" value="Genomic_DNA"/>
</dbReference>
<accession>A0ACB6ZNI9</accession>
<organism evidence="1 2">
    <name type="scientific">Thelephora ganbajun</name>
    <name type="common">Ganba fungus</name>
    <dbReference type="NCBI Taxonomy" id="370292"/>
    <lineage>
        <taxon>Eukaryota</taxon>
        <taxon>Fungi</taxon>
        <taxon>Dikarya</taxon>
        <taxon>Basidiomycota</taxon>
        <taxon>Agaricomycotina</taxon>
        <taxon>Agaricomycetes</taxon>
        <taxon>Thelephorales</taxon>
        <taxon>Thelephoraceae</taxon>
        <taxon>Thelephora</taxon>
    </lineage>
</organism>
<evidence type="ECO:0000313" key="2">
    <source>
        <dbReference type="Proteomes" id="UP000886501"/>
    </source>
</evidence>